<dbReference type="Proteomes" id="UP001432322">
    <property type="component" value="Unassembled WGS sequence"/>
</dbReference>
<feature type="non-terminal residue" evidence="1">
    <location>
        <position position="1"/>
    </location>
</feature>
<sequence>LGEDILDPAPKRPHTDTVIHGDSELENQKFQASIDGTAKALALELATRNWRMNFAKKNKVEDTICSIRQVVTAPRMIMTDLESRGIVTWDANDSDALTESVESTMRIHLGEAKFNGIEAADQQTRVAYSVIEMLNKISGSKRLRRDRSSIFIIEFTEGTDSSDALKTIAKEGLLQPTLYRMGVDRFKMAFHGREITLHMNLLPSIHTLIGYCHYFGIQYTPSLVDVYQFYEKLMGVRSGKCAANALTLFNLVRS</sequence>
<keyword evidence="2" id="KW-1185">Reference proteome</keyword>
<evidence type="ECO:0000313" key="2">
    <source>
        <dbReference type="Proteomes" id="UP001432322"/>
    </source>
</evidence>
<dbReference type="AlphaFoldDB" id="A0AAV5V2W6"/>
<accession>A0AAV5V2W6</accession>
<organism evidence="1 2">
    <name type="scientific">Pristionchus fissidentatus</name>
    <dbReference type="NCBI Taxonomy" id="1538716"/>
    <lineage>
        <taxon>Eukaryota</taxon>
        <taxon>Metazoa</taxon>
        <taxon>Ecdysozoa</taxon>
        <taxon>Nematoda</taxon>
        <taxon>Chromadorea</taxon>
        <taxon>Rhabditida</taxon>
        <taxon>Rhabditina</taxon>
        <taxon>Diplogasteromorpha</taxon>
        <taxon>Diplogasteroidea</taxon>
        <taxon>Neodiplogasteridae</taxon>
        <taxon>Pristionchus</taxon>
    </lineage>
</organism>
<name>A0AAV5V2W6_9BILA</name>
<comment type="caution">
    <text evidence="1">The sequence shown here is derived from an EMBL/GenBank/DDBJ whole genome shotgun (WGS) entry which is preliminary data.</text>
</comment>
<protein>
    <submittedName>
        <fullName evidence="1">Uncharacterized protein</fullName>
    </submittedName>
</protein>
<proteinExistence type="predicted"/>
<dbReference type="EMBL" id="BTSY01000002">
    <property type="protein sequence ID" value="GMT13927.1"/>
    <property type="molecule type" value="Genomic_DNA"/>
</dbReference>
<reference evidence="1" key="1">
    <citation type="submission" date="2023-10" db="EMBL/GenBank/DDBJ databases">
        <title>Genome assembly of Pristionchus species.</title>
        <authorList>
            <person name="Yoshida K."/>
            <person name="Sommer R.J."/>
        </authorList>
    </citation>
    <scope>NUCLEOTIDE SEQUENCE</scope>
    <source>
        <strain evidence="1">RS5133</strain>
    </source>
</reference>
<gene>
    <name evidence="1" type="ORF">PFISCL1PPCAC_5224</name>
</gene>
<evidence type="ECO:0000313" key="1">
    <source>
        <dbReference type="EMBL" id="GMT13927.1"/>
    </source>
</evidence>